<dbReference type="EC" id="4.99.1.4" evidence="3"/>
<reference evidence="3 4" key="1">
    <citation type="submission" date="2018-06" db="EMBL/GenBank/DDBJ databases">
        <authorList>
            <consortium name="Pathogen Informatics"/>
            <person name="Doyle S."/>
        </authorList>
    </citation>
    <scope>NUCLEOTIDE SEQUENCE [LARGE SCALE GENOMIC DNA]</scope>
    <source>
        <strain evidence="3 4">NCTC11862</strain>
    </source>
</reference>
<dbReference type="GO" id="GO:0046872">
    <property type="term" value="F:metal ion binding"/>
    <property type="evidence" value="ECO:0007669"/>
    <property type="project" value="UniProtKB-KW"/>
</dbReference>
<dbReference type="PANTHER" id="PTHR33542">
    <property type="entry name" value="SIROHYDROCHLORIN FERROCHELATASE, CHLOROPLASTIC"/>
    <property type="match status" value="1"/>
</dbReference>
<name>A0A376CKD9_9CORY</name>
<dbReference type="PANTHER" id="PTHR33542:SF5">
    <property type="entry name" value="FERROCHELATASE CHE1"/>
    <property type="match status" value="1"/>
</dbReference>
<dbReference type="Pfam" id="PF01903">
    <property type="entry name" value="CbiX"/>
    <property type="match status" value="1"/>
</dbReference>
<dbReference type="Gene3D" id="3.40.50.1400">
    <property type="match status" value="2"/>
</dbReference>
<dbReference type="GO" id="GO:0016852">
    <property type="term" value="F:sirohydrochlorin cobaltochelatase activity"/>
    <property type="evidence" value="ECO:0007669"/>
    <property type="project" value="UniProtKB-EC"/>
</dbReference>
<gene>
    <name evidence="3" type="primary">cysY</name>
    <name evidence="3" type="ORF">NCTC11862_00732</name>
</gene>
<dbReference type="SUPFAM" id="SSF53800">
    <property type="entry name" value="Chelatase"/>
    <property type="match status" value="1"/>
</dbReference>
<dbReference type="CDD" id="cd03416">
    <property type="entry name" value="CbiX_SirB_N"/>
    <property type="match status" value="1"/>
</dbReference>
<dbReference type="AlphaFoldDB" id="A0A376CKD9"/>
<dbReference type="EMBL" id="UFXQ01000001">
    <property type="protein sequence ID" value="STC68956.1"/>
    <property type="molecule type" value="Genomic_DNA"/>
</dbReference>
<dbReference type="STRING" id="35756.GCA_001044155_00670"/>
<protein>
    <submittedName>
        <fullName evidence="3">Sirohydrochlorin ferrochelatase</fullName>
        <ecNumber evidence="3">4.99.1.3</ecNumber>
        <ecNumber evidence="3">4.99.1.4</ecNumber>
    </submittedName>
</protein>
<evidence type="ECO:0000313" key="4">
    <source>
        <dbReference type="Proteomes" id="UP000254467"/>
    </source>
</evidence>
<keyword evidence="2 3" id="KW-0456">Lyase</keyword>
<accession>A0A376CKD9</accession>
<keyword evidence="4" id="KW-1185">Reference proteome</keyword>
<evidence type="ECO:0000313" key="3">
    <source>
        <dbReference type="EMBL" id="STC68956.1"/>
    </source>
</evidence>
<dbReference type="GO" id="GO:0051266">
    <property type="term" value="F:sirohydrochlorin ferrochelatase activity"/>
    <property type="evidence" value="ECO:0007669"/>
    <property type="project" value="UniProtKB-EC"/>
</dbReference>
<evidence type="ECO:0000256" key="1">
    <source>
        <dbReference type="ARBA" id="ARBA00022723"/>
    </source>
</evidence>
<dbReference type="EC" id="4.99.1.3" evidence="3"/>
<organism evidence="3 4">
    <name type="scientific">Corynebacterium pilosum</name>
    <dbReference type="NCBI Taxonomy" id="35756"/>
    <lineage>
        <taxon>Bacteria</taxon>
        <taxon>Bacillati</taxon>
        <taxon>Actinomycetota</taxon>
        <taxon>Actinomycetes</taxon>
        <taxon>Mycobacteriales</taxon>
        <taxon>Corynebacteriaceae</taxon>
        <taxon>Corynebacterium</taxon>
    </lineage>
</organism>
<evidence type="ECO:0000256" key="2">
    <source>
        <dbReference type="ARBA" id="ARBA00023239"/>
    </source>
</evidence>
<dbReference type="RefSeq" id="WP_018582278.1">
    <property type="nucleotide sequence ID" value="NZ_UFXQ01000001.1"/>
</dbReference>
<dbReference type="Proteomes" id="UP000254467">
    <property type="component" value="Unassembled WGS sequence"/>
</dbReference>
<keyword evidence="1" id="KW-0479">Metal-binding</keyword>
<proteinExistence type="predicted"/>
<dbReference type="InterPro" id="IPR002762">
    <property type="entry name" value="CbiX-like"/>
</dbReference>
<dbReference type="OrthoDB" id="482456at2"/>
<dbReference type="InterPro" id="IPR050963">
    <property type="entry name" value="Sirohydro_Cobaltochel/CbiX"/>
</dbReference>
<sequence>MTALITLSHGSRHPEAVEGSRAITAAAGEALGVDAVDAHLDFTAPDLAGAAQALVDKHHARAVVVPLLFTDAYHAKVDVPAAIAEAKGIELQLAAGLGQGEDIAALLAARAPAGATLALYPVGTSDAEAAAATEALGARVAELTGQRTVVVPATGTGPGRREAGLRALADDSPALHLLPLFVTHGTLLDLAVGWLSDIKDDTGIDVSYSPPLLTDLVPIVVDRYRASTQ</sequence>